<evidence type="ECO:0000313" key="13">
    <source>
        <dbReference type="Proteomes" id="UP000005143"/>
    </source>
</evidence>
<evidence type="ECO:0000256" key="1">
    <source>
        <dbReference type="ARBA" id="ARBA00007983"/>
    </source>
</evidence>
<dbReference type="AlphaFoldDB" id="H0E0N8"/>
<dbReference type="EMBL" id="AGUD01000011">
    <property type="protein sequence ID" value="EHN12772.1"/>
    <property type="molecule type" value="Genomic_DNA"/>
</dbReference>
<dbReference type="EC" id="1.4.3.-" evidence="8"/>
<dbReference type="PATRIC" id="fig|1097667.3.peg.344"/>
<dbReference type="NCBIfam" id="NF008559">
    <property type="entry name" value="PRK11504.1"/>
    <property type="match status" value="1"/>
</dbReference>
<evidence type="ECO:0000256" key="3">
    <source>
        <dbReference type="ARBA" id="ARBA00022772"/>
    </source>
</evidence>
<dbReference type="Pfam" id="PF01179">
    <property type="entry name" value="Cu_amine_oxid"/>
    <property type="match status" value="1"/>
</dbReference>
<reference evidence="12 13" key="1">
    <citation type="journal article" date="2013" name="Biodegradation">
        <title>Quantitative proteomic analysis of ibuprofen-degrading Patulibacter sp. strain I11.</title>
        <authorList>
            <person name="Almeida B."/>
            <person name="Kjeldal H."/>
            <person name="Lolas I."/>
            <person name="Knudsen A.D."/>
            <person name="Carvalho G."/>
            <person name="Nielsen K.L."/>
            <person name="Barreto Crespo M.T."/>
            <person name="Stensballe A."/>
            <person name="Nielsen J.L."/>
        </authorList>
    </citation>
    <scope>NUCLEOTIDE SEQUENCE [LARGE SCALE GENOMIC DNA]</scope>
    <source>
        <strain evidence="12 13">I11</strain>
    </source>
</reference>
<keyword evidence="4 8" id="KW-0560">Oxidoreductase</keyword>
<comment type="caution">
    <text evidence="12">The sequence shown here is derived from an EMBL/GenBank/DDBJ whole genome shotgun (WGS) entry which is preliminary data.</text>
</comment>
<keyword evidence="2 8" id="KW-0479">Metal-binding</keyword>
<evidence type="ECO:0000256" key="5">
    <source>
        <dbReference type="ARBA" id="ARBA00023008"/>
    </source>
</evidence>
<keyword evidence="5 8" id="KW-0186">Copper</keyword>
<evidence type="ECO:0000256" key="6">
    <source>
        <dbReference type="PIRSR" id="PIRSR600269-50"/>
    </source>
</evidence>
<protein>
    <recommendedName>
        <fullName evidence="8">Amine oxidase</fullName>
        <ecNumber evidence="8">1.4.3.-</ecNumber>
    </recommendedName>
</protein>
<evidence type="ECO:0000259" key="10">
    <source>
        <dbReference type="Pfam" id="PF01179"/>
    </source>
</evidence>
<comment type="cofactor">
    <cofactor evidence="8">
        <name>Cu cation</name>
        <dbReference type="ChEBI" id="CHEBI:23378"/>
    </cofactor>
    <text evidence="8">Contains 1 topaquinone per subunit.</text>
</comment>
<evidence type="ECO:0000256" key="4">
    <source>
        <dbReference type="ARBA" id="ARBA00023002"/>
    </source>
</evidence>
<feature type="domain" description="Copper amine oxidase catalytic" evidence="10">
    <location>
        <begin position="209"/>
        <end position="610"/>
    </location>
</feature>
<dbReference type="GO" id="GO:0005507">
    <property type="term" value="F:copper ion binding"/>
    <property type="evidence" value="ECO:0007669"/>
    <property type="project" value="InterPro"/>
</dbReference>
<comment type="similarity">
    <text evidence="1 8">Belongs to the copper/topaquinone oxidase family.</text>
</comment>
<dbReference type="PROSITE" id="PS01164">
    <property type="entry name" value="COPPER_AMINE_OXID_1"/>
    <property type="match status" value="1"/>
</dbReference>
<dbReference type="InterPro" id="IPR036460">
    <property type="entry name" value="Cu_amine_oxidase_C_sf"/>
</dbReference>
<dbReference type="SUPFAM" id="SSF54416">
    <property type="entry name" value="Amine oxidase N-terminal region"/>
    <property type="match status" value="2"/>
</dbReference>
<dbReference type="GO" id="GO:0048038">
    <property type="term" value="F:quinone binding"/>
    <property type="evidence" value="ECO:0007669"/>
    <property type="project" value="InterPro"/>
</dbReference>
<feature type="active site" description="Schiff-base intermediate with substrate; via topaquinone" evidence="6">
    <location>
        <position position="368"/>
    </location>
</feature>
<dbReference type="InterPro" id="IPR049948">
    <property type="entry name" value="Cu_Am_ox_TPQ-bd"/>
</dbReference>
<name>H0E0N8_9ACTN</name>
<feature type="modified residue" description="2',4',5'-topaquinone" evidence="7">
    <location>
        <position position="368"/>
    </location>
</feature>
<dbReference type="GO" id="GO:0009308">
    <property type="term" value="P:amine metabolic process"/>
    <property type="evidence" value="ECO:0007669"/>
    <property type="project" value="UniProtKB-UniRule"/>
</dbReference>
<dbReference type="GO" id="GO:0008131">
    <property type="term" value="F:primary methylamine oxidase activity"/>
    <property type="evidence" value="ECO:0007669"/>
    <property type="project" value="InterPro"/>
</dbReference>
<keyword evidence="3 6" id="KW-0801">TPQ</keyword>
<evidence type="ECO:0000313" key="12">
    <source>
        <dbReference type="EMBL" id="EHN12772.1"/>
    </source>
</evidence>
<dbReference type="Pfam" id="PF02728">
    <property type="entry name" value="Cu_amine_oxidN3"/>
    <property type="match status" value="1"/>
</dbReference>
<dbReference type="Proteomes" id="UP000005143">
    <property type="component" value="Unassembled WGS sequence"/>
</dbReference>
<comment type="PTM">
    <text evidence="7 8">Topaquinone (TPQ) is generated by copper-dependent autoxidation of a specific tyrosyl residue.</text>
</comment>
<organism evidence="12 13">
    <name type="scientific">Patulibacter medicamentivorans</name>
    <dbReference type="NCBI Taxonomy" id="1097667"/>
    <lineage>
        <taxon>Bacteria</taxon>
        <taxon>Bacillati</taxon>
        <taxon>Actinomycetota</taxon>
        <taxon>Thermoleophilia</taxon>
        <taxon>Solirubrobacterales</taxon>
        <taxon>Patulibacteraceae</taxon>
        <taxon>Patulibacter</taxon>
    </lineage>
</organism>
<feature type="domain" description="Copper amine oxidase N3-terminal" evidence="11">
    <location>
        <begin position="87"/>
        <end position="184"/>
    </location>
</feature>
<dbReference type="InterPro" id="IPR015802">
    <property type="entry name" value="Cu_amine_oxidase_N3"/>
</dbReference>
<dbReference type="InterPro" id="IPR000269">
    <property type="entry name" value="Cu_amine_oxidase"/>
</dbReference>
<feature type="active site" description="Proton acceptor" evidence="6">
    <location>
        <position position="284"/>
    </location>
</feature>
<evidence type="ECO:0000256" key="2">
    <source>
        <dbReference type="ARBA" id="ARBA00022723"/>
    </source>
</evidence>
<keyword evidence="13" id="KW-1185">Reference proteome</keyword>
<evidence type="ECO:0000256" key="7">
    <source>
        <dbReference type="PIRSR" id="PIRSR600269-51"/>
    </source>
</evidence>
<dbReference type="PANTHER" id="PTHR10638">
    <property type="entry name" value="COPPER AMINE OXIDASE"/>
    <property type="match status" value="1"/>
</dbReference>
<dbReference type="SUPFAM" id="SSF49998">
    <property type="entry name" value="Amine oxidase catalytic domain"/>
    <property type="match status" value="1"/>
</dbReference>
<dbReference type="InterPro" id="IPR016182">
    <property type="entry name" value="Cu_amine_oxidase_N-reg"/>
</dbReference>
<feature type="region of interest" description="Disordered" evidence="9">
    <location>
        <begin position="612"/>
        <end position="632"/>
    </location>
</feature>
<accession>H0E0N8</accession>
<dbReference type="InterPro" id="IPR015798">
    <property type="entry name" value="Cu_amine_oxidase_C"/>
</dbReference>
<dbReference type="Gene3D" id="3.10.450.40">
    <property type="match status" value="2"/>
</dbReference>
<proteinExistence type="inferred from homology"/>
<evidence type="ECO:0000256" key="9">
    <source>
        <dbReference type="SAM" id="MobiDB-lite"/>
    </source>
</evidence>
<evidence type="ECO:0000259" key="11">
    <source>
        <dbReference type="Pfam" id="PF02728"/>
    </source>
</evidence>
<gene>
    <name evidence="12" type="ORF">PAI11_03460</name>
</gene>
<dbReference type="PANTHER" id="PTHR10638:SF41">
    <property type="entry name" value="AMINE OXIDASE"/>
    <property type="match status" value="1"/>
</dbReference>
<sequence>MSALDPLTPDEIRRAAAVAATVPDGAGDAVRVVSVSVGEPARDGHEDDRRFAEVVLHDRDAAVTHEIRVDLQADAVLHAVEVPGVQPQMTTEEFLAVEQAVRAAPAFRRALARRGIDDPTLVDVDPVSAGAYGRPEEEGGRRLARVLAYVRPEPGGNAYARPLEGVFGLVDVDHGELVHFEDRDPVPLPAERGEYRADRTALRTDVRPIHISQPEGPSFTVHGHEVRWQKWRLRVGFSTREGLVLHRIGYEDGGRLRPILHRASYAEMVVPYADPDRFYQTPLDIGEFNIGTMTNALTLGCDCLGVIHYFDAAYSDSHGEPVVVPNAICLHEEDDGLLWKHTDFRTGQVEVRRGRRLVVSSIVTVGNYEYGFFWYFHQDGAISSEVKATGIVATQAVADGVTPTYGKLVAPNLSGIHHQHVFCVRLDFALDGGRSSVLETETVPAPVGPDNPHGNAWTTVSRPLRSELEARRDIDITTARGWTVVNPDVRNAVGQPVGYRLVTGENTVPFSAPGSSARRRAAFMDHHLWVTRHDPAERYPAGEYPYQHPGGDGLPRWVQADRPLEREDLVVWYTMNHHHVPRPEDWPVMPVARLGFMLKPWGFFDRSPALDVPPTSPGEGSSRADHGCCDAA</sequence>
<feature type="compositionally biased region" description="Basic and acidic residues" evidence="9">
    <location>
        <begin position="622"/>
        <end position="632"/>
    </location>
</feature>
<evidence type="ECO:0000256" key="8">
    <source>
        <dbReference type="RuleBase" id="RU000672"/>
    </source>
</evidence>
<dbReference type="Gene3D" id="2.70.98.20">
    <property type="entry name" value="Copper amine oxidase, catalytic domain"/>
    <property type="match status" value="1"/>
</dbReference>